<evidence type="ECO:0000256" key="2">
    <source>
        <dbReference type="ARBA" id="ARBA00022729"/>
    </source>
</evidence>
<dbReference type="RefSeq" id="XP_002946471.1">
    <property type="nucleotide sequence ID" value="XM_002946425.1"/>
</dbReference>
<dbReference type="Pfam" id="PF12999">
    <property type="entry name" value="PRKCSH-like"/>
    <property type="match status" value="1"/>
</dbReference>
<keyword evidence="2 7" id="KW-0732">Signal</keyword>
<organism evidence="10">
    <name type="scientific">Volvox carteri f. nagariensis</name>
    <dbReference type="NCBI Taxonomy" id="3068"/>
    <lineage>
        <taxon>Eukaryota</taxon>
        <taxon>Viridiplantae</taxon>
        <taxon>Chlorophyta</taxon>
        <taxon>core chlorophytes</taxon>
        <taxon>Chlorophyceae</taxon>
        <taxon>CS clade</taxon>
        <taxon>Chlamydomonadales</taxon>
        <taxon>Volvocaceae</taxon>
        <taxon>Volvox</taxon>
    </lineage>
</organism>
<keyword evidence="5" id="KW-0175">Coiled coil</keyword>
<keyword evidence="4" id="KW-1015">Disulfide bond</keyword>
<name>D8TJM5_VOLCA</name>
<feature type="region of interest" description="Disordered" evidence="6">
    <location>
        <begin position="202"/>
        <end position="333"/>
    </location>
</feature>
<evidence type="ECO:0000313" key="10">
    <source>
        <dbReference type="Proteomes" id="UP000001058"/>
    </source>
</evidence>
<dbReference type="OrthoDB" id="28322at2759"/>
<evidence type="ECO:0000259" key="8">
    <source>
        <dbReference type="PROSITE" id="PS51914"/>
    </source>
</evidence>
<dbReference type="GO" id="GO:0006491">
    <property type="term" value="P:N-glycan processing"/>
    <property type="evidence" value="ECO:0007669"/>
    <property type="project" value="TreeGrafter"/>
</dbReference>
<dbReference type="InterPro" id="IPR036055">
    <property type="entry name" value="LDL_receptor-like_sf"/>
</dbReference>
<dbReference type="EMBL" id="GL378324">
    <property type="protein sequence ID" value="EFJ52398.1"/>
    <property type="molecule type" value="Genomic_DNA"/>
</dbReference>
<keyword evidence="10" id="KW-1185">Reference proteome</keyword>
<dbReference type="PROSITE" id="PS51914">
    <property type="entry name" value="MRH"/>
    <property type="match status" value="1"/>
</dbReference>
<feature type="chain" id="PRO_5003123633" description="Glucosidase 2 subunit beta" evidence="7">
    <location>
        <begin position="17"/>
        <end position="503"/>
    </location>
</feature>
<dbReference type="Proteomes" id="UP000001058">
    <property type="component" value="Unassembled WGS sequence"/>
</dbReference>
<evidence type="ECO:0000256" key="4">
    <source>
        <dbReference type="ARBA" id="ARBA00023157"/>
    </source>
</evidence>
<evidence type="ECO:0000256" key="7">
    <source>
        <dbReference type="SAM" id="SignalP"/>
    </source>
</evidence>
<dbReference type="SUPFAM" id="SSF50911">
    <property type="entry name" value="Mannose 6-phosphate receptor domain"/>
    <property type="match status" value="1"/>
</dbReference>
<gene>
    <name evidence="9" type="ORF">VOLCADRAFT_120319</name>
</gene>
<dbReference type="InterPro" id="IPR009011">
    <property type="entry name" value="Man6P_isomerase_rcpt-bd_dom_sf"/>
</dbReference>
<reference evidence="9 10" key="1">
    <citation type="journal article" date="2010" name="Science">
        <title>Genomic analysis of organismal complexity in the multicellular green alga Volvox carteri.</title>
        <authorList>
            <person name="Prochnik S.E."/>
            <person name="Umen J."/>
            <person name="Nedelcu A.M."/>
            <person name="Hallmann A."/>
            <person name="Miller S.M."/>
            <person name="Nishii I."/>
            <person name="Ferris P."/>
            <person name="Kuo A."/>
            <person name="Mitros T."/>
            <person name="Fritz-Laylin L.K."/>
            <person name="Hellsten U."/>
            <person name="Chapman J."/>
            <person name="Simakov O."/>
            <person name="Rensing S.A."/>
            <person name="Terry A."/>
            <person name="Pangilinan J."/>
            <person name="Kapitonov V."/>
            <person name="Jurka J."/>
            <person name="Salamov A."/>
            <person name="Shapiro H."/>
            <person name="Schmutz J."/>
            <person name="Grimwood J."/>
            <person name="Lindquist E."/>
            <person name="Lucas S."/>
            <person name="Grigoriev I.V."/>
            <person name="Schmitt R."/>
            <person name="Kirk D."/>
            <person name="Rokhsar D.S."/>
        </authorList>
    </citation>
    <scope>NUCLEOTIDE SEQUENCE [LARGE SCALE GENOMIC DNA]</scope>
    <source>
        <strain evidence="10">f. Nagariensis / Eve</strain>
    </source>
</reference>
<sequence length="503" mass="55864">MQALYVLALFAGLALAQTDNLRGVNPDLASHYSGKGGAFTCISGIPKTIPFSRVNDDYCDCPDGSDEPGTSACHNGRFYCRNLGHESRLLASAFVDDGVCDCCDGADEPKGKCQNTCLQAAAVRKEELRGKIQLHEHMLNRKKEYTTKASTFKEELKLKAETIDEDIARQQAEIDNLKGEVTRLEAEEAARQAEIAAANQAAEEARKAEAEAQAEQAASLQGEEAASSMDFKADEGEHAEGQAQQEEREETPEERGRRIASQWTNDPEAAAVPESEGHLNPDDQEEDVDGHYDGTEDDGTEGHFDYPNTEAQSSDYHPDHARRPPRPDPYSPLNKARAAVMEAERKLQGLQKDKENIGTFLHRPLDLGPDDIFLALANKCFTSYQTRWTYEICMFDKAVQKEGYTNSVVVGRWYGFSDDYRTMYFTGGDECWNVGPRSMTVALSCGWDERLSDGEEPSTCAYAAKLTTPAVCTEAELHELQQQLENLEAFEKEVQEKILKDEL</sequence>
<evidence type="ECO:0000313" key="9">
    <source>
        <dbReference type="EMBL" id="EFJ52398.1"/>
    </source>
</evidence>
<accession>D8TJM5</accession>
<dbReference type="InterPro" id="IPR036607">
    <property type="entry name" value="PRKCSH"/>
</dbReference>
<dbReference type="InterPro" id="IPR028146">
    <property type="entry name" value="PRKCSH_N"/>
</dbReference>
<protein>
    <recommendedName>
        <fullName evidence="1">Glucosidase 2 subunit beta</fullName>
    </recommendedName>
</protein>
<evidence type="ECO:0000256" key="6">
    <source>
        <dbReference type="SAM" id="MobiDB-lite"/>
    </source>
</evidence>
<evidence type="ECO:0000256" key="3">
    <source>
        <dbReference type="ARBA" id="ARBA00022824"/>
    </source>
</evidence>
<feature type="compositionally biased region" description="Low complexity" evidence="6">
    <location>
        <begin position="211"/>
        <end position="226"/>
    </location>
</feature>
<dbReference type="KEGG" id="vcn:VOLCADRAFT_120319"/>
<feature type="coiled-coil region" evidence="5">
    <location>
        <begin position="470"/>
        <end position="500"/>
    </location>
</feature>
<feature type="compositionally biased region" description="Basic and acidic residues" evidence="6">
    <location>
        <begin position="231"/>
        <end position="240"/>
    </location>
</feature>
<keyword evidence="3" id="KW-0256">Endoplasmic reticulum</keyword>
<dbReference type="eggNOG" id="KOG2397">
    <property type="taxonomic scope" value="Eukaryota"/>
</dbReference>
<evidence type="ECO:0000256" key="1">
    <source>
        <dbReference type="ARBA" id="ARBA00022387"/>
    </source>
</evidence>
<feature type="domain" description="MRH" evidence="8">
    <location>
        <begin position="378"/>
        <end position="474"/>
    </location>
</feature>
<dbReference type="STRING" id="3068.D8TJM5"/>
<dbReference type="InParanoid" id="D8TJM5"/>
<dbReference type="InterPro" id="IPR039794">
    <property type="entry name" value="Gtb1-like"/>
</dbReference>
<dbReference type="AlphaFoldDB" id="D8TJM5"/>
<dbReference type="InterPro" id="IPR044865">
    <property type="entry name" value="MRH_dom"/>
</dbReference>
<dbReference type="SUPFAM" id="SSF57424">
    <property type="entry name" value="LDL receptor-like module"/>
    <property type="match status" value="1"/>
</dbReference>
<feature type="compositionally biased region" description="Basic and acidic residues" evidence="6">
    <location>
        <begin position="289"/>
        <end position="304"/>
    </location>
</feature>
<dbReference type="Pfam" id="PF13015">
    <property type="entry name" value="PRKCSH_1"/>
    <property type="match status" value="1"/>
</dbReference>
<feature type="compositionally biased region" description="Basic and acidic residues" evidence="6">
    <location>
        <begin position="316"/>
        <end position="326"/>
    </location>
</feature>
<dbReference type="GO" id="GO:0017177">
    <property type="term" value="C:glucosidase II complex"/>
    <property type="evidence" value="ECO:0007669"/>
    <property type="project" value="TreeGrafter"/>
</dbReference>
<evidence type="ECO:0000256" key="5">
    <source>
        <dbReference type="SAM" id="Coils"/>
    </source>
</evidence>
<proteinExistence type="predicted"/>
<dbReference type="PANTHER" id="PTHR12630:SF1">
    <property type="entry name" value="GLUCOSIDASE 2 SUBUNIT BETA"/>
    <property type="match status" value="1"/>
</dbReference>
<dbReference type="FunCoup" id="D8TJM5">
    <property type="interactions" value="1850"/>
</dbReference>
<dbReference type="GeneID" id="9617788"/>
<feature type="signal peptide" evidence="7">
    <location>
        <begin position="1"/>
        <end position="16"/>
    </location>
</feature>
<dbReference type="PANTHER" id="PTHR12630">
    <property type="entry name" value="N-LINKED OLIGOSACCHARIDE PROCESSING"/>
    <property type="match status" value="1"/>
</dbReference>
<dbReference type="Gene3D" id="2.70.130.10">
    <property type="entry name" value="Mannose-6-phosphate receptor binding domain"/>
    <property type="match status" value="1"/>
</dbReference>